<dbReference type="EMBL" id="JAAAPK010000016">
    <property type="protein sequence ID" value="NBC45850.1"/>
    <property type="molecule type" value="Genomic_DNA"/>
</dbReference>
<name>A0A7X4YIE3_9BACT</name>
<sequence>MRFPHAFALTVSSLILASPAYAAPTQNKFVTILYETWADYWLSIFGPANTWCRLPAPYDASCPVADQSVAECPYTSFHWWGAPALFNGDINQYRFRKADGTANNALIDNHASLLAAAGIDFITIDYSNSNLVDSRFNNATLTLLTRFRDRMAAGQATPKVAFFNSGSSHSTLYNTFYTAFPASLFFHVGGKPLLMSNDCTGAPQFTCKPIAGLQNSTATWSFKERTPQPYYSSNGWPEEISVVPATQADYINSCLGNALGRRGGATLNEQWSSVTGTNPTYVFVTGWNEWGSQNVNPGNLSSPYPRLRPLLTDEWNPEFSSDFEPMSGGHGTFYYDQLKAKVAQYKRNAPNFVLRSISSGNWLFKYYAGGNDLGGSNFTTTFPWAAGSQYQPITGDFDNDGYSDIAVRDVLNGVWHFARRISPYVYSHTVSFTWAAGAQFQPLVADFDNDGRTDIGLRDTTTGAWHFARQVGPYTYAHNNSFTWAAGGNYQPFIGDFDQNGRTDIGLRDTANGVWYLAHWVAPYAYSNALTFSWASGSNYQPITGDWDGDSRQDIGLRDSTTGNIFLLNNSGTFSFGNQETYRGPSGGDYQLLIAPNSPNGP</sequence>
<accession>A0A7X4YIE3</accession>
<dbReference type="Gene3D" id="3.20.20.80">
    <property type="entry name" value="Glycosidases"/>
    <property type="match status" value="1"/>
</dbReference>
<dbReference type="PANTHER" id="PTHR46580">
    <property type="entry name" value="SENSOR KINASE-RELATED"/>
    <property type="match status" value="1"/>
</dbReference>
<dbReference type="RefSeq" id="WP_139922795.1">
    <property type="nucleotide sequence ID" value="NZ_CBCSLE010000109.1"/>
</dbReference>
<reference evidence="2 3" key="1">
    <citation type="submission" date="2020-01" db="EMBL/GenBank/DDBJ databases">
        <title>The draft genome sequence of Corallococcus exiguus DSM 14696.</title>
        <authorList>
            <person name="Zhang X."/>
            <person name="Zhu H."/>
        </authorList>
    </citation>
    <scope>NUCLEOTIDE SEQUENCE [LARGE SCALE GENOMIC DNA]</scope>
    <source>
        <strain evidence="2 3">DSM 14696</strain>
    </source>
</reference>
<protein>
    <recommendedName>
        <fullName evidence="4">VCBS repeat-containing protein</fullName>
    </recommendedName>
</protein>
<keyword evidence="3" id="KW-1185">Reference proteome</keyword>
<comment type="caution">
    <text evidence="2">The sequence shown here is derived from an EMBL/GenBank/DDBJ whole genome shotgun (WGS) entry which is preliminary data.</text>
</comment>
<dbReference type="PANTHER" id="PTHR46580:SF2">
    <property type="entry name" value="MAM DOMAIN-CONTAINING PROTEIN"/>
    <property type="match status" value="1"/>
</dbReference>
<dbReference type="SUPFAM" id="SSF69318">
    <property type="entry name" value="Integrin alpha N-terminal domain"/>
    <property type="match status" value="1"/>
</dbReference>
<evidence type="ECO:0000256" key="1">
    <source>
        <dbReference type="SAM" id="SignalP"/>
    </source>
</evidence>
<feature type="signal peptide" evidence="1">
    <location>
        <begin position="1"/>
        <end position="22"/>
    </location>
</feature>
<feature type="chain" id="PRO_5030518985" description="VCBS repeat-containing protein" evidence="1">
    <location>
        <begin position="23"/>
        <end position="602"/>
    </location>
</feature>
<dbReference type="Proteomes" id="UP000537825">
    <property type="component" value="Unassembled WGS sequence"/>
</dbReference>
<gene>
    <name evidence="2" type="ORF">GTZ93_39270</name>
</gene>
<dbReference type="AlphaFoldDB" id="A0A7X4YIE3"/>
<evidence type="ECO:0008006" key="4">
    <source>
        <dbReference type="Google" id="ProtNLM"/>
    </source>
</evidence>
<evidence type="ECO:0000313" key="3">
    <source>
        <dbReference type="Proteomes" id="UP000537825"/>
    </source>
</evidence>
<dbReference type="InterPro" id="IPR028994">
    <property type="entry name" value="Integrin_alpha_N"/>
</dbReference>
<keyword evidence="1" id="KW-0732">Signal</keyword>
<evidence type="ECO:0000313" key="2">
    <source>
        <dbReference type="EMBL" id="NBC45850.1"/>
    </source>
</evidence>
<proteinExistence type="predicted"/>
<organism evidence="2 3">
    <name type="scientific">Corallococcus exiguus</name>
    <dbReference type="NCBI Taxonomy" id="83462"/>
    <lineage>
        <taxon>Bacteria</taxon>
        <taxon>Pseudomonadati</taxon>
        <taxon>Myxococcota</taxon>
        <taxon>Myxococcia</taxon>
        <taxon>Myxococcales</taxon>
        <taxon>Cystobacterineae</taxon>
        <taxon>Myxococcaceae</taxon>
        <taxon>Corallococcus</taxon>
    </lineage>
</organism>